<evidence type="ECO:0000313" key="16">
    <source>
        <dbReference type="Proteomes" id="UP000217154"/>
    </source>
</evidence>
<evidence type="ECO:0000256" key="10">
    <source>
        <dbReference type="PROSITE-ProRule" id="PRU01360"/>
    </source>
</evidence>
<dbReference type="GO" id="GO:0038023">
    <property type="term" value="F:signaling receptor activity"/>
    <property type="evidence" value="ECO:0007669"/>
    <property type="project" value="InterPro"/>
</dbReference>
<dbReference type="Proteomes" id="UP000217154">
    <property type="component" value="Chromosome"/>
</dbReference>
<feature type="chain" id="PRO_5013213380" evidence="12">
    <location>
        <begin position="23"/>
        <end position="730"/>
    </location>
</feature>
<dbReference type="AlphaFoldDB" id="A0A250DNP8"/>
<keyword evidence="6 11" id="KW-0798">TonB box</keyword>
<reference evidence="15 16" key="1">
    <citation type="submission" date="2017-09" db="EMBL/GenBank/DDBJ databases">
        <title>The diverse metabolic capabilities of V. boronicumulans make it an excellent choice for continued studies on novel biodegradation.</title>
        <authorList>
            <person name="Sun S."/>
        </authorList>
    </citation>
    <scope>NUCLEOTIDE SEQUENCE [LARGE SCALE GENOMIC DNA]</scope>
    <source>
        <strain evidence="15 16">J1</strain>
    </source>
</reference>
<dbReference type="Pfam" id="PF00593">
    <property type="entry name" value="TonB_dep_Rec_b-barrel"/>
    <property type="match status" value="1"/>
</dbReference>
<evidence type="ECO:0000313" key="15">
    <source>
        <dbReference type="EMBL" id="ATA55882.1"/>
    </source>
</evidence>
<dbReference type="NCBIfam" id="TIGR01783">
    <property type="entry name" value="TonB-siderophor"/>
    <property type="match status" value="1"/>
</dbReference>
<dbReference type="Gene3D" id="2.170.130.10">
    <property type="entry name" value="TonB-dependent receptor, plug domain"/>
    <property type="match status" value="1"/>
</dbReference>
<dbReference type="KEGG" id="vbo:CKY39_23575"/>
<evidence type="ECO:0000256" key="12">
    <source>
        <dbReference type="SAM" id="SignalP"/>
    </source>
</evidence>
<organism evidence="15 16">
    <name type="scientific">Variovorax boronicumulans</name>
    <dbReference type="NCBI Taxonomy" id="436515"/>
    <lineage>
        <taxon>Bacteria</taxon>
        <taxon>Pseudomonadati</taxon>
        <taxon>Pseudomonadota</taxon>
        <taxon>Betaproteobacteria</taxon>
        <taxon>Burkholderiales</taxon>
        <taxon>Comamonadaceae</taxon>
        <taxon>Variovorax</taxon>
    </lineage>
</organism>
<dbReference type="PANTHER" id="PTHR32552">
    <property type="entry name" value="FERRICHROME IRON RECEPTOR-RELATED"/>
    <property type="match status" value="1"/>
</dbReference>
<keyword evidence="9 10" id="KW-0998">Cell outer membrane</keyword>
<dbReference type="InterPro" id="IPR000531">
    <property type="entry name" value="Beta-barrel_TonB"/>
</dbReference>
<keyword evidence="8 15" id="KW-0675">Receptor</keyword>
<evidence type="ECO:0000256" key="11">
    <source>
        <dbReference type="RuleBase" id="RU003357"/>
    </source>
</evidence>
<dbReference type="InterPro" id="IPR037066">
    <property type="entry name" value="Plug_dom_sf"/>
</dbReference>
<protein>
    <submittedName>
        <fullName evidence="15">TonB-dependent siderophore receptor</fullName>
    </submittedName>
</protein>
<dbReference type="PROSITE" id="PS52016">
    <property type="entry name" value="TONB_DEPENDENT_REC_3"/>
    <property type="match status" value="1"/>
</dbReference>
<evidence type="ECO:0000256" key="7">
    <source>
        <dbReference type="ARBA" id="ARBA00023136"/>
    </source>
</evidence>
<feature type="domain" description="TonB-dependent receptor-like beta-barrel" evidence="13">
    <location>
        <begin position="236"/>
        <end position="698"/>
    </location>
</feature>
<evidence type="ECO:0000256" key="1">
    <source>
        <dbReference type="ARBA" id="ARBA00004571"/>
    </source>
</evidence>
<evidence type="ECO:0000256" key="3">
    <source>
        <dbReference type="ARBA" id="ARBA00022448"/>
    </source>
</evidence>
<keyword evidence="12" id="KW-0732">Signal</keyword>
<evidence type="ECO:0000259" key="13">
    <source>
        <dbReference type="Pfam" id="PF00593"/>
    </source>
</evidence>
<keyword evidence="7 10" id="KW-0472">Membrane</keyword>
<dbReference type="GO" id="GO:0009279">
    <property type="term" value="C:cell outer membrane"/>
    <property type="evidence" value="ECO:0007669"/>
    <property type="project" value="UniProtKB-SubCell"/>
</dbReference>
<dbReference type="Pfam" id="PF07715">
    <property type="entry name" value="Plug"/>
    <property type="match status" value="1"/>
</dbReference>
<name>A0A250DNP8_9BURK</name>
<dbReference type="PANTHER" id="PTHR32552:SF84">
    <property type="entry name" value="TONB-DEPENDENT RECEPTOR-RELATED"/>
    <property type="match status" value="1"/>
</dbReference>
<evidence type="ECO:0000256" key="6">
    <source>
        <dbReference type="ARBA" id="ARBA00023077"/>
    </source>
</evidence>
<dbReference type="CDD" id="cd01347">
    <property type="entry name" value="ligand_gated_channel"/>
    <property type="match status" value="1"/>
</dbReference>
<dbReference type="InterPro" id="IPR010105">
    <property type="entry name" value="TonB_sidphr_rcpt"/>
</dbReference>
<sequence length="730" mass="79856">MTPFTRTTVALAAFTALQVASAQDSSSNNAELGTVTIEGSRDANSLHLDDSSGTASRLGLSVRETPASVEILSQDAIQQRGARTFSEALRGMAGLSGGGPPSSPTTLSLRGFTSLMYLYDGVRSSGAGVTNRVQDTWNYERIEVLKGPASVLDGEGAIGGIVNFVTKRPDRSNPHKEALLSYGSYGSTRAAFGFGGALGEASAYRLDYSRNDTKVGTIDRNGERIDHFTSGLLVDLGGSVKLDLSFDYLRDDNDAYWGTPLVPRSFATQPTNVVSTPDGRVIDRRMARTNYNVRDDENSSETYWLRARLTGQLDGGWSWRNEFSANQSKRMFRNSESATFVPPASIARDQTLITHDQDFWLDRFDATHKGKIAGLDNRFVVGGEYSETRFGSQRRFSNSSPTTAAQLRVPVFDPYTGYFDDNPALTTGAGNRADTFSRVKVASVFVEDALKPMRDLTFVGGLRHDRTEVDRRIWDLNAGSVTRFGASYRATSGRIGAVYDLSPQSSLYAQYTNATLPVGSLFLLSASNAAFPMSRGKQAEVGFKQSLPAANLEWTAALYKIELDNVLSRDPNNAATTVNNGRQSSRGLELSAVWKPTREWTLAGNLAALDARFDTLVEAGNVSRVGKTPPNVPERMANVFATYRPDGSKFEYFASLNHTGPMYTDNANQIRINGFTTVDAAVSYRLKNALLSFRVRNLTDRLYATWTGRAASQVLLAPRRTFEVSAKFDF</sequence>
<dbReference type="InterPro" id="IPR039426">
    <property type="entry name" value="TonB-dep_rcpt-like"/>
</dbReference>
<dbReference type="InterPro" id="IPR012910">
    <property type="entry name" value="Plug_dom"/>
</dbReference>
<dbReference type="GO" id="GO:0015344">
    <property type="term" value="F:siderophore uptake transmembrane transporter activity"/>
    <property type="evidence" value="ECO:0007669"/>
    <property type="project" value="TreeGrafter"/>
</dbReference>
<keyword evidence="4 10" id="KW-1134">Transmembrane beta strand</keyword>
<evidence type="ECO:0000256" key="5">
    <source>
        <dbReference type="ARBA" id="ARBA00022692"/>
    </source>
</evidence>
<keyword evidence="3 10" id="KW-0813">Transport</keyword>
<gene>
    <name evidence="15" type="ORF">CKY39_23575</name>
</gene>
<feature type="domain" description="TonB-dependent receptor plug" evidence="14">
    <location>
        <begin position="62"/>
        <end position="161"/>
    </location>
</feature>
<evidence type="ECO:0000256" key="2">
    <source>
        <dbReference type="ARBA" id="ARBA00009810"/>
    </source>
</evidence>
<proteinExistence type="inferred from homology"/>
<evidence type="ECO:0000256" key="4">
    <source>
        <dbReference type="ARBA" id="ARBA00022452"/>
    </source>
</evidence>
<dbReference type="Gene3D" id="2.40.170.20">
    <property type="entry name" value="TonB-dependent receptor, beta-barrel domain"/>
    <property type="match status" value="1"/>
</dbReference>
<evidence type="ECO:0000256" key="8">
    <source>
        <dbReference type="ARBA" id="ARBA00023170"/>
    </source>
</evidence>
<dbReference type="SUPFAM" id="SSF56935">
    <property type="entry name" value="Porins"/>
    <property type="match status" value="1"/>
</dbReference>
<dbReference type="RefSeq" id="WP_095746172.1">
    <property type="nucleotide sequence ID" value="NZ_CP023284.1"/>
</dbReference>
<evidence type="ECO:0000259" key="14">
    <source>
        <dbReference type="Pfam" id="PF07715"/>
    </source>
</evidence>
<dbReference type="GO" id="GO:0015891">
    <property type="term" value="P:siderophore transport"/>
    <property type="evidence" value="ECO:0007669"/>
    <property type="project" value="InterPro"/>
</dbReference>
<accession>A0A250DNP8</accession>
<dbReference type="InterPro" id="IPR036942">
    <property type="entry name" value="Beta-barrel_TonB_sf"/>
</dbReference>
<comment type="similarity">
    <text evidence="2 10 11">Belongs to the TonB-dependent receptor family.</text>
</comment>
<evidence type="ECO:0000256" key="9">
    <source>
        <dbReference type="ARBA" id="ARBA00023237"/>
    </source>
</evidence>
<comment type="subcellular location">
    <subcellularLocation>
        <location evidence="1 10">Cell outer membrane</location>
        <topology evidence="1 10">Multi-pass membrane protein</topology>
    </subcellularLocation>
</comment>
<keyword evidence="5 10" id="KW-0812">Transmembrane</keyword>
<dbReference type="EMBL" id="CP023284">
    <property type="protein sequence ID" value="ATA55882.1"/>
    <property type="molecule type" value="Genomic_DNA"/>
</dbReference>
<feature type="signal peptide" evidence="12">
    <location>
        <begin position="1"/>
        <end position="22"/>
    </location>
</feature>